<organism evidence="2 3">
    <name type="scientific">Bacillus thermozeamaize</name>
    <dbReference type="NCBI Taxonomy" id="230954"/>
    <lineage>
        <taxon>Bacteria</taxon>
        <taxon>Bacillati</taxon>
        <taxon>Bacillota</taxon>
        <taxon>Bacilli</taxon>
        <taxon>Bacillales</taxon>
        <taxon>Bacillaceae</taxon>
        <taxon>Bacillus</taxon>
    </lineage>
</organism>
<evidence type="ECO:0000313" key="3">
    <source>
        <dbReference type="Proteomes" id="UP000196475"/>
    </source>
</evidence>
<dbReference type="Proteomes" id="UP000196475">
    <property type="component" value="Unassembled WGS sequence"/>
</dbReference>
<proteinExistence type="predicted"/>
<dbReference type="InterPro" id="IPR003692">
    <property type="entry name" value="Hydantoinase_B"/>
</dbReference>
<dbReference type="EMBL" id="LZRT01000056">
    <property type="protein sequence ID" value="OUM88783.1"/>
    <property type="molecule type" value="Genomic_DNA"/>
</dbReference>
<accession>A0A1Y3PN59</accession>
<gene>
    <name evidence="2" type="ORF">BAA01_14220</name>
</gene>
<dbReference type="AlphaFoldDB" id="A0A1Y3PN59"/>
<evidence type="ECO:0000313" key="2">
    <source>
        <dbReference type="EMBL" id="OUM88783.1"/>
    </source>
</evidence>
<sequence>MAIRKEDLAIAKKGIGWDGKTLKAMREEIDRLTRETGHYAGITQLELKNADPITYEKIFYRLRGGLVDARETSKRVAASPIVEQEGELCFTLYTPEGDGVVTSTGIIIHVGTMGAAIKYMIANDYESNPGIEDGDVFINNDGHVGNIHTCDTHTIVPIFYKGEVVAWAGGVTHSIETGGVSPGSMPTNPVTRFGDGYYITCRKVARNFELLGDWLAESKRAVRTTKYWTLDERTRLAGCLRIRELVLSIIEEYGIDVWKKFVRESIEDARQQLIARIKTLLIPGKYRGVSMADVPYDHRLMGDLPEFAKLNYFVLCPTEITVQKNGKWKISARGTSRWGWHPYNAHPVTYTSGIWVMMTQTLMPNERINEGPMYATLFDLPKGSWINPMNRITAHSFSWHFLWNAWTAIWRSISRGYFGRGYLEEVNAGNAATETFLMGGGVNQYGEIHAINSFEPASCGTGATAIKDGIDHGAAIWNPEGDQGDMETWERVEPMLFLGRSVKKNSAGYGKYRGGSGYESLRMMWKSKDWTNFYVGTSYVFADCGLMGGYPSAAGYIWHAQKTDLKKRIEEGLPFPQGGDLDPDQPVWEEQLDAEFTRSKQNITTEQLFKDYDMVYVFLRGGPGFGDPLDRAPEKIEEDLNGGYLLPRYAEKVYGAVIEQDEKGKWKVDREKTAKRRQEIRKERLSRSMPTREWIKKERQNVLEKRAAFPVLYAYATTFELEDNAPFLEEFRKFWDLPGDWTITIDDVEKITGKYIQGSGYLTAPENERFPEDLQRASRHWTTAEWWGEYWD</sequence>
<dbReference type="Pfam" id="PF02538">
    <property type="entry name" value="Hydantoinase_B"/>
    <property type="match status" value="1"/>
</dbReference>
<reference evidence="3" key="1">
    <citation type="submission" date="2016-06" db="EMBL/GenBank/DDBJ databases">
        <authorList>
            <person name="Nascimento L."/>
            <person name="Pereira R.V."/>
            <person name="Martins L.F."/>
            <person name="Quaggio R.B."/>
            <person name="Silva A.M."/>
            <person name="Setubal J.C."/>
        </authorList>
    </citation>
    <scope>NUCLEOTIDE SEQUENCE [LARGE SCALE GENOMIC DNA]</scope>
</reference>
<name>A0A1Y3PN59_9BACI</name>
<feature type="domain" description="Hydantoinase B/oxoprolinase" evidence="1">
    <location>
        <begin position="51"/>
        <end position="628"/>
    </location>
</feature>
<protein>
    <submittedName>
        <fullName evidence="2">Acetone carboxylase subunit alpha</fullName>
    </submittedName>
</protein>
<dbReference type="GO" id="GO:0003824">
    <property type="term" value="F:catalytic activity"/>
    <property type="evidence" value="ECO:0007669"/>
    <property type="project" value="InterPro"/>
</dbReference>
<evidence type="ECO:0000259" key="1">
    <source>
        <dbReference type="Pfam" id="PF02538"/>
    </source>
</evidence>
<comment type="caution">
    <text evidence="2">The sequence shown here is derived from an EMBL/GenBank/DDBJ whole genome shotgun (WGS) entry which is preliminary data.</text>
</comment>